<dbReference type="GO" id="GO:0005789">
    <property type="term" value="C:endoplasmic reticulum membrane"/>
    <property type="evidence" value="ECO:0007669"/>
    <property type="project" value="UniProtKB-SubCell"/>
</dbReference>
<protein>
    <submittedName>
        <fullName evidence="8">UDP-galactose transporter, putative</fullName>
    </submittedName>
</protein>
<dbReference type="InterPro" id="IPR013657">
    <property type="entry name" value="SCL35B1-4/HUT1"/>
</dbReference>
<evidence type="ECO:0000256" key="5">
    <source>
        <dbReference type="ARBA" id="ARBA00022989"/>
    </source>
</evidence>
<evidence type="ECO:0000256" key="3">
    <source>
        <dbReference type="ARBA" id="ARBA00022692"/>
    </source>
</evidence>
<evidence type="ECO:0000256" key="6">
    <source>
        <dbReference type="ARBA" id="ARBA00023136"/>
    </source>
</evidence>
<dbReference type="PANTHER" id="PTHR10778:SF10">
    <property type="entry name" value="SOLUTE CARRIER FAMILY 35 MEMBER B1"/>
    <property type="match status" value="1"/>
</dbReference>
<keyword evidence="9" id="KW-1185">Reference proteome</keyword>
<evidence type="ECO:0000256" key="1">
    <source>
        <dbReference type="ARBA" id="ARBA00004477"/>
    </source>
</evidence>
<name>C5KK85_PERM5</name>
<keyword evidence="5 7" id="KW-1133">Transmembrane helix</keyword>
<dbReference type="GO" id="GO:0005460">
    <property type="term" value="F:UDP-glucose transmembrane transporter activity"/>
    <property type="evidence" value="ECO:0007669"/>
    <property type="project" value="TreeGrafter"/>
</dbReference>
<organism evidence="9">
    <name type="scientific">Perkinsus marinus (strain ATCC 50983 / TXsc)</name>
    <dbReference type="NCBI Taxonomy" id="423536"/>
    <lineage>
        <taxon>Eukaryota</taxon>
        <taxon>Sar</taxon>
        <taxon>Alveolata</taxon>
        <taxon>Perkinsozoa</taxon>
        <taxon>Perkinsea</taxon>
        <taxon>Perkinsida</taxon>
        <taxon>Perkinsidae</taxon>
        <taxon>Perkinsus</taxon>
    </lineage>
</organism>
<keyword evidence="3 7" id="KW-0812">Transmembrane</keyword>
<evidence type="ECO:0000313" key="9">
    <source>
        <dbReference type="Proteomes" id="UP000007800"/>
    </source>
</evidence>
<dbReference type="GeneID" id="9061881"/>
<feature type="transmembrane region" description="Helical" evidence="7">
    <location>
        <begin position="83"/>
        <end position="103"/>
    </location>
</feature>
<dbReference type="EMBL" id="GG673688">
    <property type="protein sequence ID" value="EER14997.1"/>
    <property type="molecule type" value="Genomic_DNA"/>
</dbReference>
<evidence type="ECO:0000256" key="2">
    <source>
        <dbReference type="ARBA" id="ARBA00022448"/>
    </source>
</evidence>
<keyword evidence="4" id="KW-0256">Endoplasmic reticulum</keyword>
<dbReference type="RefSeq" id="XP_002783201.1">
    <property type="nucleotide sequence ID" value="XM_002783155.1"/>
</dbReference>
<dbReference type="OrthoDB" id="1601at2759"/>
<dbReference type="FunCoup" id="C5KK85">
    <property type="interactions" value="802"/>
</dbReference>
<keyword evidence="2" id="KW-0813">Transport</keyword>
<sequence>MVLKPAKRGARVTAEENHTVAAADVKPVVVNGSSEPHSGIDSATLRYAFLSLGIWISFTVFGYCQESLTRQEFNGRRFVWTEALIVCQCISNVIVSGTVIAFTRTPSSKSNNRWTADVPTRDWFVVALGYLGAHSFGLAALKHIIFPLQVIIKSCKSIPVMIGEILIAHHPPSLAKTFNVIQLSGGVALFMYAKAASSSAGKGLTWDSEMLFGAFLACMALVCDAIYGPYQNRICKTHNPSNWVLMFNMNFFELVVKHSSHDPPAPMTEKRINKWRKSITREKKHD</sequence>
<evidence type="ECO:0000256" key="4">
    <source>
        <dbReference type="ARBA" id="ARBA00022824"/>
    </source>
</evidence>
<evidence type="ECO:0000313" key="8">
    <source>
        <dbReference type="EMBL" id="EER14997.1"/>
    </source>
</evidence>
<dbReference type="Pfam" id="PF08449">
    <property type="entry name" value="UAA"/>
    <property type="match status" value="1"/>
</dbReference>
<feature type="transmembrane region" description="Helical" evidence="7">
    <location>
        <begin position="44"/>
        <end position="63"/>
    </location>
</feature>
<dbReference type="GO" id="GO:0000139">
    <property type="term" value="C:Golgi membrane"/>
    <property type="evidence" value="ECO:0007669"/>
    <property type="project" value="TreeGrafter"/>
</dbReference>
<dbReference type="GO" id="GO:0005459">
    <property type="term" value="F:UDP-galactose transmembrane transporter activity"/>
    <property type="evidence" value="ECO:0007669"/>
    <property type="project" value="TreeGrafter"/>
</dbReference>
<comment type="subcellular location">
    <subcellularLocation>
        <location evidence="1">Endoplasmic reticulum membrane</location>
        <topology evidence="1">Multi-pass membrane protein</topology>
    </subcellularLocation>
</comment>
<keyword evidence="6 7" id="KW-0472">Membrane</keyword>
<dbReference type="AlphaFoldDB" id="C5KK85"/>
<feature type="transmembrane region" description="Helical" evidence="7">
    <location>
        <begin position="123"/>
        <end position="141"/>
    </location>
</feature>
<proteinExistence type="predicted"/>
<accession>C5KK85</accession>
<dbReference type="InParanoid" id="C5KK85"/>
<dbReference type="Proteomes" id="UP000007800">
    <property type="component" value="Unassembled WGS sequence"/>
</dbReference>
<reference evidence="8 9" key="1">
    <citation type="submission" date="2008-07" db="EMBL/GenBank/DDBJ databases">
        <authorList>
            <person name="El-Sayed N."/>
            <person name="Caler E."/>
            <person name="Inman J."/>
            <person name="Amedeo P."/>
            <person name="Hass B."/>
            <person name="Wortman J."/>
        </authorList>
    </citation>
    <scope>NUCLEOTIDE SEQUENCE [LARGE SCALE GENOMIC DNA]</scope>
    <source>
        <strain evidence="9">ATCC 50983 / TXsc</strain>
    </source>
</reference>
<gene>
    <name evidence="8" type="ORF">Pmar_PMAR023320</name>
</gene>
<dbReference type="PANTHER" id="PTHR10778">
    <property type="entry name" value="SOLUTE CARRIER FAMILY 35 MEMBER B"/>
    <property type="match status" value="1"/>
</dbReference>
<evidence type="ECO:0000256" key="7">
    <source>
        <dbReference type="SAM" id="Phobius"/>
    </source>
</evidence>